<name>A0ABP5GF87_9ACTN</name>
<dbReference type="Proteomes" id="UP001500751">
    <property type="component" value="Unassembled WGS sequence"/>
</dbReference>
<feature type="region of interest" description="Disordered" evidence="1">
    <location>
        <begin position="1"/>
        <end position="22"/>
    </location>
</feature>
<comment type="caution">
    <text evidence="3">The sequence shown here is derived from an EMBL/GenBank/DDBJ whole genome shotgun (WGS) entry which is preliminary data.</text>
</comment>
<keyword evidence="2" id="KW-0812">Transmembrane</keyword>
<evidence type="ECO:0008006" key="5">
    <source>
        <dbReference type="Google" id="ProtNLM"/>
    </source>
</evidence>
<dbReference type="InterPro" id="IPR046096">
    <property type="entry name" value="DUF6114"/>
</dbReference>
<dbReference type="Pfam" id="PF19609">
    <property type="entry name" value="DUF6114"/>
    <property type="match status" value="1"/>
</dbReference>
<gene>
    <name evidence="3" type="ORF">GCM10009839_56670</name>
</gene>
<keyword evidence="2" id="KW-0472">Membrane</keyword>
<accession>A0ABP5GF87</accession>
<evidence type="ECO:0000313" key="4">
    <source>
        <dbReference type="Proteomes" id="UP001500751"/>
    </source>
</evidence>
<reference evidence="4" key="1">
    <citation type="journal article" date="2019" name="Int. J. Syst. Evol. Microbiol.">
        <title>The Global Catalogue of Microorganisms (GCM) 10K type strain sequencing project: providing services to taxonomists for standard genome sequencing and annotation.</title>
        <authorList>
            <consortium name="The Broad Institute Genomics Platform"/>
            <consortium name="The Broad Institute Genome Sequencing Center for Infectious Disease"/>
            <person name="Wu L."/>
            <person name="Ma J."/>
        </authorList>
    </citation>
    <scope>NUCLEOTIDE SEQUENCE [LARGE SCALE GENOMIC DNA]</scope>
    <source>
        <strain evidence="4">JCM 16014</strain>
    </source>
</reference>
<evidence type="ECO:0000313" key="3">
    <source>
        <dbReference type="EMBL" id="GAA2045398.1"/>
    </source>
</evidence>
<keyword evidence="2" id="KW-1133">Transmembrane helix</keyword>
<dbReference type="EMBL" id="BAAAQN010000039">
    <property type="protein sequence ID" value="GAA2045398.1"/>
    <property type="molecule type" value="Genomic_DNA"/>
</dbReference>
<feature type="transmembrane region" description="Helical" evidence="2">
    <location>
        <begin position="65"/>
        <end position="87"/>
    </location>
</feature>
<feature type="region of interest" description="Disordered" evidence="1">
    <location>
        <begin position="175"/>
        <end position="198"/>
    </location>
</feature>
<dbReference type="RefSeq" id="WP_344668715.1">
    <property type="nucleotide sequence ID" value="NZ_BAAAQN010000039.1"/>
</dbReference>
<proteinExistence type="predicted"/>
<feature type="compositionally biased region" description="Low complexity" evidence="1">
    <location>
        <begin position="8"/>
        <end position="20"/>
    </location>
</feature>
<organism evidence="3 4">
    <name type="scientific">Catenulispora yoronensis</name>
    <dbReference type="NCBI Taxonomy" id="450799"/>
    <lineage>
        <taxon>Bacteria</taxon>
        <taxon>Bacillati</taxon>
        <taxon>Actinomycetota</taxon>
        <taxon>Actinomycetes</taxon>
        <taxon>Catenulisporales</taxon>
        <taxon>Catenulisporaceae</taxon>
        <taxon>Catenulispora</taxon>
    </lineage>
</organism>
<sequence length="198" mass="21057">MTEHEEGAPGAAATAYPAGPGRRGVRRPFRHWRRTRPFWGGLLVLLGGGEMLSLFYVPWKVVLHMGLYGISGYLVPILLIILGLSLIFDPAHRTFYSILSLLFSVASWMTSNLGGFMIGMILAMVGASLAFGWSELPEAEQPAAWRYEGEGEGDGGGRGGYGGYGEYGGYGNHGGHGDNGDNGDTGGHGTMTGHLPLV</sequence>
<keyword evidence="4" id="KW-1185">Reference proteome</keyword>
<evidence type="ECO:0000256" key="2">
    <source>
        <dbReference type="SAM" id="Phobius"/>
    </source>
</evidence>
<evidence type="ECO:0000256" key="1">
    <source>
        <dbReference type="SAM" id="MobiDB-lite"/>
    </source>
</evidence>
<feature type="transmembrane region" description="Helical" evidence="2">
    <location>
        <begin position="37"/>
        <end position="59"/>
    </location>
</feature>
<protein>
    <recommendedName>
        <fullName evidence="5">Integral membrane protein</fullName>
    </recommendedName>
</protein>